<organism evidence="1 2">
    <name type="scientific">Solanum tuberosum</name>
    <name type="common">Potato</name>
    <dbReference type="NCBI Taxonomy" id="4113"/>
    <lineage>
        <taxon>Eukaryota</taxon>
        <taxon>Viridiplantae</taxon>
        <taxon>Streptophyta</taxon>
        <taxon>Embryophyta</taxon>
        <taxon>Tracheophyta</taxon>
        <taxon>Spermatophyta</taxon>
        <taxon>Magnoliopsida</taxon>
        <taxon>eudicotyledons</taxon>
        <taxon>Gunneridae</taxon>
        <taxon>Pentapetalae</taxon>
        <taxon>asterids</taxon>
        <taxon>lamiids</taxon>
        <taxon>Solanales</taxon>
        <taxon>Solanaceae</taxon>
        <taxon>Solanoideae</taxon>
        <taxon>Solaneae</taxon>
        <taxon>Solanum</taxon>
    </lineage>
</organism>
<reference evidence="1 2" key="1">
    <citation type="journal article" date="2021" name="bioRxiv">
        <title>Chromosome-scale and haplotype-resolved genome assembly of a tetraploid potato cultivar.</title>
        <authorList>
            <person name="Sun H."/>
            <person name="Jiao W.-B."/>
            <person name="Krause K."/>
            <person name="Campoy J.A."/>
            <person name="Goel M."/>
            <person name="Folz-Donahue K."/>
            <person name="Kukat C."/>
            <person name="Huettel B."/>
            <person name="Schneeberger K."/>
        </authorList>
    </citation>
    <scope>NUCLEOTIDE SEQUENCE [LARGE SCALE GENOMIC DNA]</scope>
    <source>
        <strain evidence="1">SolTubOtavaFocal</strain>
        <tissue evidence="1">Leaves</tissue>
    </source>
</reference>
<dbReference type="Proteomes" id="UP000826656">
    <property type="component" value="Unassembled WGS sequence"/>
</dbReference>
<protein>
    <submittedName>
        <fullName evidence="1">Uncharacterized protein</fullName>
    </submittedName>
</protein>
<evidence type="ECO:0000313" key="2">
    <source>
        <dbReference type="Proteomes" id="UP000826656"/>
    </source>
</evidence>
<accession>A0ABQ7TT31</accession>
<name>A0ABQ7TT31_SOLTU</name>
<evidence type="ECO:0000313" key="1">
    <source>
        <dbReference type="EMBL" id="KAH0737706.1"/>
    </source>
</evidence>
<keyword evidence="2" id="KW-1185">Reference proteome</keyword>
<comment type="caution">
    <text evidence="1">The sequence shown here is derived from an EMBL/GenBank/DDBJ whole genome shotgun (WGS) entry which is preliminary data.</text>
</comment>
<dbReference type="EMBL" id="JAIVGD010000028">
    <property type="protein sequence ID" value="KAH0737706.1"/>
    <property type="molecule type" value="Genomic_DNA"/>
</dbReference>
<gene>
    <name evidence="1" type="ORF">KY290_036411</name>
</gene>
<proteinExistence type="predicted"/>
<sequence>MHDTWWRFSQKMKKCPNHVCGGSFMRKPFPEILQLMDEVSKNNRAWHTRDAEVGDLGFTFQVSAEQKKREEERDQDMAHMRT</sequence>